<feature type="binding site" evidence="7">
    <location>
        <begin position="11"/>
        <end position="17"/>
    </location>
    <ligand>
        <name>NAD(+)</name>
        <dbReference type="ChEBI" id="CHEBI:57540"/>
    </ligand>
</feature>
<dbReference type="PATRIC" id="fig|362787.3.peg.1314"/>
<proteinExistence type="inferred from homology"/>
<dbReference type="SUPFAM" id="SSF56327">
    <property type="entry name" value="LDH C-terminal domain-like"/>
    <property type="match status" value="1"/>
</dbReference>
<evidence type="ECO:0000256" key="11">
    <source>
        <dbReference type="RuleBase" id="RU000422"/>
    </source>
</evidence>
<dbReference type="SUPFAM" id="SSF51735">
    <property type="entry name" value="NAD(P)-binding Rossmann-fold domains"/>
    <property type="match status" value="1"/>
</dbReference>
<evidence type="ECO:0000313" key="14">
    <source>
        <dbReference type="EMBL" id="KIC71617.1"/>
    </source>
</evidence>
<evidence type="ECO:0000313" key="15">
    <source>
        <dbReference type="Proteomes" id="UP000031465"/>
    </source>
</evidence>
<evidence type="ECO:0000256" key="10">
    <source>
        <dbReference type="PIRSR" id="PIRSR000102-3"/>
    </source>
</evidence>
<reference evidence="14 15" key="1">
    <citation type="journal article" date="2014" name="Mol. Biol. Evol.">
        <title>Massive expansion of Ubiquitination-related gene families within the Chlamydiae.</title>
        <authorList>
            <person name="Domman D."/>
            <person name="Collingro A."/>
            <person name="Lagkouvardos I."/>
            <person name="Gehre L."/>
            <person name="Weinmaier T."/>
            <person name="Rattei T."/>
            <person name="Subtil A."/>
            <person name="Horn M."/>
        </authorList>
    </citation>
    <scope>NUCLEOTIDE SEQUENCE [LARGE SCALE GENOMIC DNA]</scope>
    <source>
        <strain evidence="14 15">EI2</strain>
    </source>
</reference>
<gene>
    <name evidence="7 14" type="primary">mdh</name>
    <name evidence="14" type="ORF">DB44_DI00220</name>
</gene>
<dbReference type="NCBIfam" id="TIGR01759">
    <property type="entry name" value="MalateDH-SF1"/>
    <property type="match status" value="1"/>
</dbReference>
<name>A0A0C1JWM2_9BACT</name>
<feature type="binding site" evidence="7">
    <location>
        <position position="112"/>
    </location>
    <ligand>
        <name>NAD(+)</name>
        <dbReference type="ChEBI" id="CHEBI:57540"/>
    </ligand>
</feature>
<keyword evidence="5 7" id="KW-0520">NAD</keyword>
<protein>
    <recommendedName>
        <fullName evidence="2 7">Malate dehydrogenase</fullName>
        <ecNumber evidence="2 7">1.1.1.37</ecNumber>
    </recommendedName>
</protein>
<feature type="binding site" evidence="7 10">
    <location>
        <begin position="129"/>
        <end position="131"/>
    </location>
    <ligand>
        <name>NAD(+)</name>
        <dbReference type="ChEBI" id="CHEBI:57540"/>
    </ligand>
</feature>
<dbReference type="HAMAP" id="MF_01517">
    <property type="entry name" value="Malate_dehydrog_2"/>
    <property type="match status" value="1"/>
</dbReference>
<evidence type="ECO:0000256" key="6">
    <source>
        <dbReference type="ARBA" id="ARBA00048313"/>
    </source>
</evidence>
<dbReference type="Pfam" id="PF00056">
    <property type="entry name" value="Ldh_1_N"/>
    <property type="match status" value="1"/>
</dbReference>
<evidence type="ECO:0000256" key="1">
    <source>
        <dbReference type="ARBA" id="ARBA00009613"/>
    </source>
</evidence>
<dbReference type="EC" id="1.1.1.37" evidence="2 7"/>
<dbReference type="InterPro" id="IPR010945">
    <property type="entry name" value="Malate_DH_type2"/>
</dbReference>
<dbReference type="Gene3D" id="3.40.50.720">
    <property type="entry name" value="NAD(P)-binding Rossmann-like Domain"/>
    <property type="match status" value="1"/>
</dbReference>
<evidence type="ECO:0000256" key="8">
    <source>
        <dbReference type="PIRSR" id="PIRSR000102-1"/>
    </source>
</evidence>
<dbReference type="PANTHER" id="PTHR23382">
    <property type="entry name" value="MALATE DEHYDROGENASE"/>
    <property type="match status" value="1"/>
</dbReference>
<dbReference type="GO" id="GO:0030060">
    <property type="term" value="F:L-malate dehydrogenase (NAD+) activity"/>
    <property type="evidence" value="ECO:0007669"/>
    <property type="project" value="UniProtKB-UniRule"/>
</dbReference>
<feature type="binding site" evidence="7 10">
    <location>
        <position position="105"/>
    </location>
    <ligand>
        <name>NAD(+)</name>
        <dbReference type="ChEBI" id="CHEBI:57540"/>
    </ligand>
</feature>
<comment type="catalytic activity">
    <reaction evidence="6 7 11">
        <text>(S)-malate + NAD(+) = oxaloacetate + NADH + H(+)</text>
        <dbReference type="Rhea" id="RHEA:21432"/>
        <dbReference type="ChEBI" id="CHEBI:15378"/>
        <dbReference type="ChEBI" id="CHEBI:15589"/>
        <dbReference type="ChEBI" id="CHEBI:16452"/>
        <dbReference type="ChEBI" id="CHEBI:57540"/>
        <dbReference type="ChEBI" id="CHEBI:57945"/>
        <dbReference type="EC" id="1.1.1.37"/>
    </reaction>
</comment>
<evidence type="ECO:0000256" key="2">
    <source>
        <dbReference type="ARBA" id="ARBA00012995"/>
    </source>
</evidence>
<dbReference type="CDD" id="cd01338">
    <property type="entry name" value="MDH_chloroplast-like"/>
    <property type="match status" value="1"/>
</dbReference>
<dbReference type="Gene3D" id="3.90.110.10">
    <property type="entry name" value="Lactate dehydrogenase/glycoside hydrolase, family 4, C-terminal"/>
    <property type="match status" value="1"/>
</dbReference>
<feature type="binding site" evidence="7 9">
    <location>
        <position position="92"/>
    </location>
    <ligand>
        <name>substrate</name>
    </ligand>
</feature>
<keyword evidence="3 7" id="KW-0816">Tricarboxylic acid cycle</keyword>
<evidence type="ECO:0000259" key="13">
    <source>
        <dbReference type="Pfam" id="PF02866"/>
    </source>
</evidence>
<dbReference type="Proteomes" id="UP000031465">
    <property type="component" value="Unassembled WGS sequence"/>
</dbReference>
<feature type="domain" description="Lactate/malate dehydrogenase C-terminal" evidence="13">
    <location>
        <begin position="156"/>
        <end position="323"/>
    </location>
</feature>
<dbReference type="InterPro" id="IPR001252">
    <property type="entry name" value="Malate_DH_AS"/>
</dbReference>
<evidence type="ECO:0000256" key="5">
    <source>
        <dbReference type="ARBA" id="ARBA00023027"/>
    </source>
</evidence>
<evidence type="ECO:0000259" key="12">
    <source>
        <dbReference type="Pfam" id="PF00056"/>
    </source>
</evidence>
<dbReference type="FunFam" id="3.90.110.10:FF:000002">
    <property type="entry name" value="Malate dehydrogenase"/>
    <property type="match status" value="1"/>
</dbReference>
<dbReference type="FunFam" id="3.40.50.720:FF:000010">
    <property type="entry name" value="Malate dehydrogenase"/>
    <property type="match status" value="1"/>
</dbReference>
<dbReference type="GO" id="GO:0006108">
    <property type="term" value="P:malate metabolic process"/>
    <property type="evidence" value="ECO:0007669"/>
    <property type="project" value="InterPro"/>
</dbReference>
<evidence type="ECO:0000256" key="3">
    <source>
        <dbReference type="ARBA" id="ARBA00022532"/>
    </source>
</evidence>
<feature type="binding site" evidence="7 9">
    <location>
        <position position="98"/>
    </location>
    <ligand>
        <name>substrate</name>
    </ligand>
</feature>
<dbReference type="InterPro" id="IPR015955">
    <property type="entry name" value="Lactate_DH/Glyco_Ohase_4_C"/>
</dbReference>
<dbReference type="InterPro" id="IPR036291">
    <property type="entry name" value="NAD(P)-bd_dom_sf"/>
</dbReference>
<evidence type="ECO:0000256" key="4">
    <source>
        <dbReference type="ARBA" id="ARBA00023002"/>
    </source>
</evidence>
<dbReference type="RefSeq" id="WP_039358855.1">
    <property type="nucleotide sequence ID" value="NZ_JSAN01000081.1"/>
</dbReference>
<dbReference type="NCBIfam" id="NF003916">
    <property type="entry name" value="PRK05442.1"/>
    <property type="match status" value="1"/>
</dbReference>
<dbReference type="GO" id="GO:0006099">
    <property type="term" value="P:tricarboxylic acid cycle"/>
    <property type="evidence" value="ECO:0007669"/>
    <property type="project" value="UniProtKB-UniRule"/>
</dbReference>
<dbReference type="EMBL" id="JSAN01000081">
    <property type="protein sequence ID" value="KIC71617.1"/>
    <property type="molecule type" value="Genomic_DNA"/>
</dbReference>
<comment type="similarity">
    <text evidence="1 7">Belongs to the LDH/MDH superfamily. MDH type 2 family.</text>
</comment>
<feature type="active site" description="Proton acceptor" evidence="7 8">
    <location>
        <position position="187"/>
    </location>
</feature>
<dbReference type="Pfam" id="PF02866">
    <property type="entry name" value="Ldh_1_C"/>
    <property type="match status" value="1"/>
</dbReference>
<dbReference type="PROSITE" id="PS00068">
    <property type="entry name" value="MDH"/>
    <property type="match status" value="1"/>
</dbReference>
<dbReference type="InterPro" id="IPR022383">
    <property type="entry name" value="Lactate/malate_DH_C"/>
</dbReference>
<evidence type="ECO:0000256" key="7">
    <source>
        <dbReference type="HAMAP-Rule" id="MF_01517"/>
    </source>
</evidence>
<keyword evidence="4 7" id="KW-0560">Oxidoreductase</keyword>
<comment type="caution">
    <text evidence="14">The sequence shown here is derived from an EMBL/GenBank/DDBJ whole genome shotgun (WGS) entry which is preliminary data.</text>
</comment>
<dbReference type="PIRSF" id="PIRSF000102">
    <property type="entry name" value="Lac_mal_DH"/>
    <property type="match status" value="1"/>
</dbReference>
<dbReference type="AlphaFoldDB" id="A0A0C1JWM2"/>
<comment type="function">
    <text evidence="7">Catalyzes the reversible oxidation of malate to oxaloacetate.</text>
</comment>
<feature type="binding site" evidence="7 9">
    <location>
        <position position="162"/>
    </location>
    <ligand>
        <name>substrate</name>
    </ligand>
</feature>
<dbReference type="InterPro" id="IPR001236">
    <property type="entry name" value="Lactate/malate_DH_N"/>
</dbReference>
<organism evidence="14 15">
    <name type="scientific">Candidatus Protochlamydia amoebophila</name>
    <dbReference type="NCBI Taxonomy" id="362787"/>
    <lineage>
        <taxon>Bacteria</taxon>
        <taxon>Pseudomonadati</taxon>
        <taxon>Chlamydiota</taxon>
        <taxon>Chlamydiia</taxon>
        <taxon>Parachlamydiales</taxon>
        <taxon>Parachlamydiaceae</taxon>
        <taxon>Candidatus Protochlamydia</taxon>
    </lineage>
</organism>
<accession>A0A0C1JWM2</accession>
<feature type="domain" description="Lactate/malate dehydrogenase N-terminal" evidence="12">
    <location>
        <begin position="5"/>
        <end position="152"/>
    </location>
</feature>
<evidence type="ECO:0000256" key="9">
    <source>
        <dbReference type="PIRSR" id="PIRSR000102-2"/>
    </source>
</evidence>
<dbReference type="InterPro" id="IPR001557">
    <property type="entry name" value="L-lactate/malate_DH"/>
</dbReference>
<sequence>MSQPIKIAISGGAGQIAYNLLFRLASGELFGPNQLIELQVLEVPNALSALEGVKMEIEDCAFPLLSSIKICSDPYQAFEDIDYALLIGAKSRGPGMERRDLLQENSKIFVNQGQALNAVAKPSAKIFVVGNPCNTNCLIALNNAPSLKRENFYAMTRLDQNRATFFLSQKSQVSTKDVSCVTIWGNHSATQVPDFVNAKISQKPVETIIADRQWLEKDFIESVQKRGAAIIQARGKSSAASAASALLDAMRDRILPTPTGQWFSTALLSDGNPYGIEEGLIFSFPCRVEKNGQLSIVSGLKWDAFLEKKIKLTEQELKEEREMVSSILKI</sequence>
<feature type="binding site" evidence="7 9">
    <location>
        <position position="131"/>
    </location>
    <ligand>
        <name>substrate</name>
    </ligand>
</feature>